<dbReference type="InterPro" id="IPR018422">
    <property type="entry name" value="Cation/H_exchanger_CPA1"/>
</dbReference>
<comment type="subcellular location">
    <subcellularLocation>
        <location evidence="1">Cell membrane</location>
        <topology evidence="1">Multi-pass membrane protein</topology>
    </subcellularLocation>
</comment>
<dbReference type="EMBL" id="CP015108">
    <property type="protein sequence ID" value="ARF14976.1"/>
    <property type="molecule type" value="Genomic_DNA"/>
</dbReference>
<keyword evidence="4 10" id="KW-0812">Transmembrane</keyword>
<dbReference type="PANTHER" id="PTHR10110:SF86">
    <property type="entry name" value="SODIUM_HYDROGEN EXCHANGER 7"/>
    <property type="match status" value="1"/>
</dbReference>
<evidence type="ECO:0000256" key="9">
    <source>
        <dbReference type="ARBA" id="ARBA00023201"/>
    </source>
</evidence>
<evidence type="ECO:0000256" key="8">
    <source>
        <dbReference type="ARBA" id="ARBA00023136"/>
    </source>
</evidence>
<feature type="transmembrane region" description="Helical" evidence="10">
    <location>
        <begin position="54"/>
        <end position="71"/>
    </location>
</feature>
<accession>A0ABN4YT49</accession>
<dbReference type="InterPro" id="IPR006153">
    <property type="entry name" value="Cation/H_exchanger_TM"/>
</dbReference>
<feature type="transmembrane region" description="Helical" evidence="10">
    <location>
        <begin position="366"/>
        <end position="389"/>
    </location>
</feature>
<feature type="transmembrane region" description="Helical" evidence="10">
    <location>
        <begin position="215"/>
        <end position="231"/>
    </location>
</feature>
<evidence type="ECO:0000256" key="4">
    <source>
        <dbReference type="ARBA" id="ARBA00022692"/>
    </source>
</evidence>
<feature type="transmembrane region" description="Helical" evidence="10">
    <location>
        <begin position="336"/>
        <end position="354"/>
    </location>
</feature>
<keyword evidence="2" id="KW-0813">Transport</keyword>
<feature type="domain" description="Cation/H+ exchanger transmembrane" evidence="11">
    <location>
        <begin position="15"/>
        <end position="390"/>
    </location>
</feature>
<evidence type="ECO:0000256" key="10">
    <source>
        <dbReference type="SAM" id="Phobius"/>
    </source>
</evidence>
<keyword evidence="6" id="KW-0915">Sodium</keyword>
<evidence type="ECO:0000256" key="2">
    <source>
        <dbReference type="ARBA" id="ARBA00022448"/>
    </source>
</evidence>
<gene>
    <name evidence="12" type="ORF">SporoS204_12920</name>
</gene>
<keyword evidence="9" id="KW-0739">Sodium transport</keyword>
<reference evidence="12 13" key="1">
    <citation type="submission" date="2016-04" db="EMBL/GenBank/DDBJ databases">
        <title>Comparative Genomics and Epigenetics of Sporosarcina ureae.</title>
        <authorList>
            <person name="Oliver A.S."/>
            <person name="Cooper K.K."/>
        </authorList>
    </citation>
    <scope>NUCLEOTIDE SEQUENCE [LARGE SCALE GENOMIC DNA]</scope>
    <source>
        <strain evidence="12 13">S204</strain>
    </source>
</reference>
<evidence type="ECO:0000313" key="13">
    <source>
        <dbReference type="Proteomes" id="UP000192486"/>
    </source>
</evidence>
<name>A0ABN4YT49_SPOUR</name>
<feature type="transmembrane region" description="Helical" evidence="10">
    <location>
        <begin position="178"/>
        <end position="203"/>
    </location>
</feature>
<dbReference type="RefSeq" id="WP_029052649.1">
    <property type="nucleotide sequence ID" value="NZ_CP015108.1"/>
</dbReference>
<protein>
    <submittedName>
        <fullName evidence="12">Sodium:proton antiporter</fullName>
    </submittedName>
</protein>
<evidence type="ECO:0000313" key="12">
    <source>
        <dbReference type="EMBL" id="ARF14976.1"/>
    </source>
</evidence>
<keyword evidence="5 10" id="KW-1133">Transmembrane helix</keyword>
<evidence type="ECO:0000256" key="7">
    <source>
        <dbReference type="ARBA" id="ARBA00023065"/>
    </source>
</evidence>
<feature type="transmembrane region" description="Helical" evidence="10">
    <location>
        <begin position="26"/>
        <end position="42"/>
    </location>
</feature>
<evidence type="ECO:0000256" key="3">
    <source>
        <dbReference type="ARBA" id="ARBA00022475"/>
    </source>
</evidence>
<dbReference type="Proteomes" id="UP000192486">
    <property type="component" value="Chromosome"/>
</dbReference>
<sequence length="395" mass="42486">MSTVQILILLTIGYVAMTIDKKQKNFPLPVFLVAIGFGLSFIPYFDSINISKEIIYTIFLPGLLFTSAYHYSARSLRKHAKVIGTLSTAGLLVTALLLGLATYWMGASIEISLVGALLVASILTPTDPVSVVSILKKSLDDPSVADIVDGESMINDGTSVVLFTVLLTMFTTQQKFEFWSFVGEFLSVSIGGVATGLVAGWIVSKAIHLSKHRENQVVLSIIIAYGAFHLAEAFGFSGVLATVAAGIMLSAELGRADEEEMHRESLDGFWDVAEPALLSILFLAIGIVAADYLFPLHNGWLAIGIFIVSIIIRFIVITGTMQLFSGYRKLLNIKKALLLSWAGIRGTMSIFLLLSLADAADSSADALVSLGFAVVLLSLVVQSIGIYPLSKALEK</sequence>
<feature type="transmembrane region" description="Helical" evidence="10">
    <location>
        <begin position="275"/>
        <end position="294"/>
    </location>
</feature>
<feature type="transmembrane region" description="Helical" evidence="10">
    <location>
        <begin position="111"/>
        <end position="132"/>
    </location>
</feature>
<dbReference type="Gene3D" id="1.20.1530.20">
    <property type="match status" value="1"/>
</dbReference>
<feature type="transmembrane region" description="Helical" evidence="10">
    <location>
        <begin position="300"/>
        <end position="324"/>
    </location>
</feature>
<proteinExistence type="predicted"/>
<evidence type="ECO:0000256" key="5">
    <source>
        <dbReference type="ARBA" id="ARBA00022989"/>
    </source>
</evidence>
<organism evidence="12 13">
    <name type="scientific">Sporosarcina ureae</name>
    <dbReference type="NCBI Taxonomy" id="1571"/>
    <lineage>
        <taxon>Bacteria</taxon>
        <taxon>Bacillati</taxon>
        <taxon>Bacillota</taxon>
        <taxon>Bacilli</taxon>
        <taxon>Bacillales</taxon>
        <taxon>Caryophanaceae</taxon>
        <taxon>Sporosarcina</taxon>
    </lineage>
</organism>
<evidence type="ECO:0000256" key="1">
    <source>
        <dbReference type="ARBA" id="ARBA00004651"/>
    </source>
</evidence>
<dbReference type="Pfam" id="PF00999">
    <property type="entry name" value="Na_H_Exchanger"/>
    <property type="match status" value="1"/>
</dbReference>
<evidence type="ECO:0000256" key="6">
    <source>
        <dbReference type="ARBA" id="ARBA00023053"/>
    </source>
</evidence>
<keyword evidence="7" id="KW-0406">Ion transport</keyword>
<keyword evidence="3" id="KW-1003">Cell membrane</keyword>
<dbReference type="PANTHER" id="PTHR10110">
    <property type="entry name" value="SODIUM/HYDROGEN EXCHANGER"/>
    <property type="match status" value="1"/>
</dbReference>
<evidence type="ECO:0000259" key="11">
    <source>
        <dbReference type="Pfam" id="PF00999"/>
    </source>
</evidence>
<feature type="transmembrane region" description="Helical" evidence="10">
    <location>
        <begin position="83"/>
        <end position="105"/>
    </location>
</feature>
<dbReference type="InterPro" id="IPR038770">
    <property type="entry name" value="Na+/solute_symporter_sf"/>
</dbReference>
<keyword evidence="13" id="KW-1185">Reference proteome</keyword>
<keyword evidence="8 10" id="KW-0472">Membrane</keyword>